<evidence type="ECO:0000313" key="1">
    <source>
        <dbReference type="EMBL" id="JAA69755.1"/>
    </source>
</evidence>
<protein>
    <submittedName>
        <fullName evidence="1">Uncharacterized protein</fullName>
    </submittedName>
</protein>
<name>A0A0K8RF50_IXORI</name>
<proteinExistence type="evidence at transcript level"/>
<accession>A0A0K8RF50</accession>
<dbReference type="AlphaFoldDB" id="A0A0K8RF50"/>
<sequence>MWSRRRYYCVVCFLCGNRGSSKSLLCFFCHSSGCVSVWVWLCVETLPSMSFDTTDQHHFGAASACFEPARFQ</sequence>
<reference evidence="1" key="1">
    <citation type="submission" date="2012-12" db="EMBL/GenBank/DDBJ databases">
        <title>Identification and characterization of a phenylalanine ammonia-lyase gene family in Isatis indigotica Fort.</title>
        <authorList>
            <person name="Liu Q."/>
            <person name="Chen J."/>
            <person name="Zhou X."/>
            <person name="Di P."/>
            <person name="Xiao Y."/>
            <person name="Xuan H."/>
            <person name="Zhang L."/>
            <person name="Chen W."/>
        </authorList>
    </citation>
    <scope>NUCLEOTIDE SEQUENCE</scope>
    <source>
        <tissue evidence="1">Salivary gland</tissue>
    </source>
</reference>
<dbReference type="EMBL" id="GADI01004053">
    <property type="protein sequence ID" value="JAA69755.1"/>
    <property type="molecule type" value="mRNA"/>
</dbReference>
<organism evidence="1">
    <name type="scientific">Ixodes ricinus</name>
    <name type="common">Common tick</name>
    <name type="synonym">Acarus ricinus</name>
    <dbReference type="NCBI Taxonomy" id="34613"/>
    <lineage>
        <taxon>Eukaryota</taxon>
        <taxon>Metazoa</taxon>
        <taxon>Ecdysozoa</taxon>
        <taxon>Arthropoda</taxon>
        <taxon>Chelicerata</taxon>
        <taxon>Arachnida</taxon>
        <taxon>Acari</taxon>
        <taxon>Parasitiformes</taxon>
        <taxon>Ixodida</taxon>
        <taxon>Ixodoidea</taxon>
        <taxon>Ixodidae</taxon>
        <taxon>Ixodinae</taxon>
        <taxon>Ixodes</taxon>
    </lineage>
</organism>